<feature type="domain" description="CMP/dCMP-type deaminase" evidence="1">
    <location>
        <begin position="1"/>
        <end position="144"/>
    </location>
</feature>
<dbReference type="Pfam" id="PF00383">
    <property type="entry name" value="dCMP_cyt_deam_1"/>
    <property type="match status" value="1"/>
</dbReference>
<dbReference type="InterPro" id="IPR002125">
    <property type="entry name" value="CMP_dCMP_dom"/>
</dbReference>
<dbReference type="PROSITE" id="PS51747">
    <property type="entry name" value="CYT_DCMP_DEAMINASES_2"/>
    <property type="match status" value="1"/>
</dbReference>
<organism evidence="2">
    <name type="scientific">marine sediment metagenome</name>
    <dbReference type="NCBI Taxonomy" id="412755"/>
    <lineage>
        <taxon>unclassified sequences</taxon>
        <taxon>metagenomes</taxon>
        <taxon>ecological metagenomes</taxon>
    </lineage>
</organism>
<proteinExistence type="predicted"/>
<dbReference type="Gene3D" id="3.40.140.10">
    <property type="entry name" value="Cytidine Deaminase, domain 2"/>
    <property type="match status" value="1"/>
</dbReference>
<reference evidence="2" key="1">
    <citation type="journal article" date="2015" name="Nature">
        <title>Complex archaea that bridge the gap between prokaryotes and eukaryotes.</title>
        <authorList>
            <person name="Spang A."/>
            <person name="Saw J.H."/>
            <person name="Jorgensen S.L."/>
            <person name="Zaremba-Niedzwiedzka K."/>
            <person name="Martijn J."/>
            <person name="Lind A.E."/>
            <person name="van Eijk R."/>
            <person name="Schleper C."/>
            <person name="Guy L."/>
            <person name="Ettema T.J."/>
        </authorList>
    </citation>
    <scope>NUCLEOTIDE SEQUENCE</scope>
</reference>
<name>A0A0F8XXP7_9ZZZZ</name>
<sequence>YWGAVLVSLDGEVIGKGFNYVPSDALMRYCNPCIRTKIRSCTQSEKCAATHAEDNAIADALGGHNIDKISNSDMYIFGFRDSPNVPIVLRYYPCMPCARKLIQYRIRNLWLYQPTAKNFKERKWLPFDEERMWAKFLPHFITGDQLWWHPGHWLGLEGSEIKDVDVKSKEKIE</sequence>
<dbReference type="AlphaFoldDB" id="A0A0F8XXP7"/>
<protein>
    <recommendedName>
        <fullName evidence="1">CMP/dCMP-type deaminase domain-containing protein</fullName>
    </recommendedName>
</protein>
<gene>
    <name evidence="2" type="ORF">LCGC14_3161890</name>
</gene>
<dbReference type="GO" id="GO:0003824">
    <property type="term" value="F:catalytic activity"/>
    <property type="evidence" value="ECO:0007669"/>
    <property type="project" value="InterPro"/>
</dbReference>
<dbReference type="EMBL" id="LAZR01069914">
    <property type="protein sequence ID" value="KKK46774.1"/>
    <property type="molecule type" value="Genomic_DNA"/>
</dbReference>
<evidence type="ECO:0000259" key="1">
    <source>
        <dbReference type="PROSITE" id="PS51747"/>
    </source>
</evidence>
<feature type="non-terminal residue" evidence="2">
    <location>
        <position position="1"/>
    </location>
</feature>
<comment type="caution">
    <text evidence="2">The sequence shown here is derived from an EMBL/GenBank/DDBJ whole genome shotgun (WGS) entry which is preliminary data.</text>
</comment>
<dbReference type="InterPro" id="IPR016193">
    <property type="entry name" value="Cytidine_deaminase-like"/>
</dbReference>
<accession>A0A0F8XXP7</accession>
<dbReference type="SUPFAM" id="SSF53927">
    <property type="entry name" value="Cytidine deaminase-like"/>
    <property type="match status" value="1"/>
</dbReference>
<evidence type="ECO:0000313" key="2">
    <source>
        <dbReference type="EMBL" id="KKK46774.1"/>
    </source>
</evidence>